<name>A0A0E9RAD7_ANGAN</name>
<dbReference type="AlphaFoldDB" id="A0A0E9RAD7"/>
<evidence type="ECO:0000256" key="1">
    <source>
        <dbReference type="SAM" id="Phobius"/>
    </source>
</evidence>
<dbReference type="EMBL" id="GBXM01082446">
    <property type="protein sequence ID" value="JAH26131.1"/>
    <property type="molecule type" value="Transcribed_RNA"/>
</dbReference>
<protein>
    <submittedName>
        <fullName evidence="2">Uncharacterized protein</fullName>
    </submittedName>
</protein>
<keyword evidence="1" id="KW-0812">Transmembrane</keyword>
<evidence type="ECO:0000313" key="2">
    <source>
        <dbReference type="EMBL" id="JAH26131.1"/>
    </source>
</evidence>
<proteinExistence type="predicted"/>
<keyword evidence="1" id="KW-0472">Membrane</keyword>
<reference evidence="2" key="1">
    <citation type="submission" date="2014-11" db="EMBL/GenBank/DDBJ databases">
        <authorList>
            <person name="Amaro Gonzalez C."/>
        </authorList>
    </citation>
    <scope>NUCLEOTIDE SEQUENCE</scope>
</reference>
<feature type="transmembrane region" description="Helical" evidence="1">
    <location>
        <begin position="6"/>
        <end position="25"/>
    </location>
</feature>
<sequence length="30" mass="3513">MYFQLSKILLSCTACTAFLLLLLFVRTHCY</sequence>
<reference evidence="2" key="2">
    <citation type="journal article" date="2015" name="Fish Shellfish Immunol.">
        <title>Early steps in the European eel (Anguilla anguilla)-Vibrio vulnificus interaction in the gills: Role of the RtxA13 toxin.</title>
        <authorList>
            <person name="Callol A."/>
            <person name="Pajuelo D."/>
            <person name="Ebbesson L."/>
            <person name="Teles M."/>
            <person name="MacKenzie S."/>
            <person name="Amaro C."/>
        </authorList>
    </citation>
    <scope>NUCLEOTIDE SEQUENCE</scope>
</reference>
<organism evidence="2">
    <name type="scientific">Anguilla anguilla</name>
    <name type="common">European freshwater eel</name>
    <name type="synonym">Muraena anguilla</name>
    <dbReference type="NCBI Taxonomy" id="7936"/>
    <lineage>
        <taxon>Eukaryota</taxon>
        <taxon>Metazoa</taxon>
        <taxon>Chordata</taxon>
        <taxon>Craniata</taxon>
        <taxon>Vertebrata</taxon>
        <taxon>Euteleostomi</taxon>
        <taxon>Actinopterygii</taxon>
        <taxon>Neopterygii</taxon>
        <taxon>Teleostei</taxon>
        <taxon>Anguilliformes</taxon>
        <taxon>Anguillidae</taxon>
        <taxon>Anguilla</taxon>
    </lineage>
</organism>
<accession>A0A0E9RAD7</accession>
<keyword evidence="1" id="KW-1133">Transmembrane helix</keyword>